<gene>
    <name evidence="3" type="ORF">C8N24_2004</name>
</gene>
<dbReference type="SUPFAM" id="SSF53067">
    <property type="entry name" value="Actin-like ATPase domain"/>
    <property type="match status" value="1"/>
</dbReference>
<dbReference type="OrthoDB" id="3464494at2"/>
<evidence type="ECO:0000313" key="3">
    <source>
        <dbReference type="EMBL" id="RKQ92164.1"/>
    </source>
</evidence>
<dbReference type="InterPro" id="IPR049874">
    <property type="entry name" value="ROK_cs"/>
</dbReference>
<reference evidence="3 4" key="1">
    <citation type="submission" date="2018-10" db="EMBL/GenBank/DDBJ databases">
        <title>Genomic Encyclopedia of Archaeal and Bacterial Type Strains, Phase II (KMG-II): from individual species to whole genera.</title>
        <authorList>
            <person name="Goeker M."/>
        </authorList>
    </citation>
    <scope>NUCLEOTIDE SEQUENCE [LARGE SCALE GENOMIC DNA]</scope>
    <source>
        <strain evidence="3 4">DSM 14954</strain>
    </source>
</reference>
<proteinExistence type="inferred from homology"/>
<comment type="similarity">
    <text evidence="1">Belongs to the ROK (NagC/XylR) family.</text>
</comment>
<dbReference type="InterPro" id="IPR011991">
    <property type="entry name" value="ArsR-like_HTH"/>
</dbReference>
<evidence type="ECO:0000256" key="1">
    <source>
        <dbReference type="ARBA" id="ARBA00006479"/>
    </source>
</evidence>
<dbReference type="GO" id="GO:0016301">
    <property type="term" value="F:kinase activity"/>
    <property type="evidence" value="ECO:0007669"/>
    <property type="project" value="UniProtKB-KW"/>
</dbReference>
<dbReference type="GO" id="GO:0003700">
    <property type="term" value="F:DNA-binding transcription factor activity"/>
    <property type="evidence" value="ECO:0007669"/>
    <property type="project" value="InterPro"/>
</dbReference>
<keyword evidence="3" id="KW-0808">Transferase</keyword>
<dbReference type="SUPFAM" id="SSF46785">
    <property type="entry name" value="Winged helix' DNA-binding domain"/>
    <property type="match status" value="1"/>
</dbReference>
<sequence length="397" mass="41290">MSVNDRPGSASRRFNGREENRFKVLRALYAHPGSTRTELAEHTGLSRPTVSVVADELVQAGLVTQHEDSQPRTGRPPVLLSLAPGAAFAVGVDMGHAHVQVAVSDLSGEILGDRRRAIDVDHDPIDSLDLARDLVQETLEATEVTRDRVIGVGMALAAPLDRETGAILADGILPNWGGIQPAEEMRRRLGMPVEIRNDANLGALGEHTFGAGRGAQDMLYVRLSAGIGLGLVLDGKPYGGACGVAGELGHFRVKPDGLICRCGNRGCLETVASSSAVARLLARSRDETVSVEHLLELVARGDRGATRAVSEAAQAIGEVLASVVNLFNPRLLLVGGDLAAAGDVVLEPLRTAIDQYAIAPAAGAVAVQAGALGDKAEVLGAVALILGESPAILATAT</sequence>
<dbReference type="PANTHER" id="PTHR18964:SF173">
    <property type="entry name" value="GLUCOKINASE"/>
    <property type="match status" value="1"/>
</dbReference>
<dbReference type="InterPro" id="IPR000600">
    <property type="entry name" value="ROK"/>
</dbReference>
<comment type="caution">
    <text evidence="3">The sequence shown here is derived from an EMBL/GenBank/DDBJ whole genome shotgun (WGS) entry which is preliminary data.</text>
</comment>
<keyword evidence="4" id="KW-1185">Reference proteome</keyword>
<dbReference type="CDD" id="cd00090">
    <property type="entry name" value="HTH_ARSR"/>
    <property type="match status" value="1"/>
</dbReference>
<dbReference type="InterPro" id="IPR043129">
    <property type="entry name" value="ATPase_NBD"/>
</dbReference>
<accession>A0A660LGT1</accession>
<dbReference type="PROSITE" id="PS01125">
    <property type="entry name" value="ROK"/>
    <property type="match status" value="1"/>
</dbReference>
<dbReference type="PANTHER" id="PTHR18964">
    <property type="entry name" value="ROK (REPRESSOR, ORF, KINASE) FAMILY"/>
    <property type="match status" value="1"/>
</dbReference>
<dbReference type="Gene3D" id="3.30.420.40">
    <property type="match status" value="2"/>
</dbReference>
<keyword evidence="3" id="KW-0418">Kinase</keyword>
<organism evidence="3 4">
    <name type="scientific">Solirubrobacter pauli</name>
    <dbReference type="NCBI Taxonomy" id="166793"/>
    <lineage>
        <taxon>Bacteria</taxon>
        <taxon>Bacillati</taxon>
        <taxon>Actinomycetota</taxon>
        <taxon>Thermoleophilia</taxon>
        <taxon>Solirubrobacterales</taxon>
        <taxon>Solirubrobacteraceae</taxon>
        <taxon>Solirubrobacter</taxon>
    </lineage>
</organism>
<evidence type="ECO:0000259" key="2">
    <source>
        <dbReference type="Pfam" id="PF12802"/>
    </source>
</evidence>
<dbReference type="Proteomes" id="UP000278962">
    <property type="component" value="Unassembled WGS sequence"/>
</dbReference>
<protein>
    <submittedName>
        <fullName evidence="3">Putative NBD/HSP70 family sugar kinase</fullName>
    </submittedName>
</protein>
<name>A0A660LGT1_9ACTN</name>
<dbReference type="Pfam" id="PF12802">
    <property type="entry name" value="MarR_2"/>
    <property type="match status" value="1"/>
</dbReference>
<evidence type="ECO:0000313" key="4">
    <source>
        <dbReference type="Proteomes" id="UP000278962"/>
    </source>
</evidence>
<dbReference type="EMBL" id="RBIL01000001">
    <property type="protein sequence ID" value="RKQ92164.1"/>
    <property type="molecule type" value="Genomic_DNA"/>
</dbReference>
<dbReference type="InterPro" id="IPR036388">
    <property type="entry name" value="WH-like_DNA-bd_sf"/>
</dbReference>
<dbReference type="InterPro" id="IPR036390">
    <property type="entry name" value="WH_DNA-bd_sf"/>
</dbReference>
<feature type="domain" description="HTH marR-type" evidence="2">
    <location>
        <begin position="22"/>
        <end position="69"/>
    </location>
</feature>
<dbReference type="RefSeq" id="WP_121249883.1">
    <property type="nucleotide sequence ID" value="NZ_RBIL01000001.1"/>
</dbReference>
<dbReference type="Gene3D" id="1.10.10.10">
    <property type="entry name" value="Winged helix-like DNA-binding domain superfamily/Winged helix DNA-binding domain"/>
    <property type="match status" value="1"/>
</dbReference>
<dbReference type="InterPro" id="IPR000835">
    <property type="entry name" value="HTH_MarR-typ"/>
</dbReference>
<dbReference type="Pfam" id="PF00480">
    <property type="entry name" value="ROK"/>
    <property type="match status" value="1"/>
</dbReference>
<dbReference type="AlphaFoldDB" id="A0A660LGT1"/>